<dbReference type="InterPro" id="IPR021878">
    <property type="entry name" value="TgpA_N"/>
</dbReference>
<dbReference type="RefSeq" id="WP_358351458.1">
    <property type="nucleotide sequence ID" value="NZ_JBEZFP010000016.1"/>
</dbReference>
<keyword evidence="2" id="KW-0812">Transmembrane</keyword>
<feature type="transmembrane region" description="Helical" evidence="2">
    <location>
        <begin position="12"/>
        <end position="31"/>
    </location>
</feature>
<evidence type="ECO:0000256" key="2">
    <source>
        <dbReference type="SAM" id="Phobius"/>
    </source>
</evidence>
<feature type="transmembrane region" description="Helical" evidence="2">
    <location>
        <begin position="127"/>
        <end position="145"/>
    </location>
</feature>
<feature type="transmembrane region" description="Helical" evidence="2">
    <location>
        <begin position="37"/>
        <end position="56"/>
    </location>
</feature>
<dbReference type="Pfam" id="PF11992">
    <property type="entry name" value="TgpA_N"/>
    <property type="match status" value="1"/>
</dbReference>
<organism evidence="4 5">
    <name type="scientific">Streptodolium elevatio</name>
    <dbReference type="NCBI Taxonomy" id="3157996"/>
    <lineage>
        <taxon>Bacteria</taxon>
        <taxon>Bacillati</taxon>
        <taxon>Actinomycetota</taxon>
        <taxon>Actinomycetes</taxon>
        <taxon>Kitasatosporales</taxon>
        <taxon>Streptomycetaceae</taxon>
        <taxon>Streptodolium</taxon>
    </lineage>
</organism>
<reference evidence="4 5" key="1">
    <citation type="submission" date="2024-06" db="EMBL/GenBank/DDBJ databases">
        <title>The Natural Products Discovery Center: Release of the First 8490 Sequenced Strains for Exploring Actinobacteria Biosynthetic Diversity.</title>
        <authorList>
            <person name="Kalkreuter E."/>
            <person name="Kautsar S.A."/>
            <person name="Yang D."/>
            <person name="Bader C.D."/>
            <person name="Teijaro C.N."/>
            <person name="Fluegel L."/>
            <person name="Davis C.M."/>
            <person name="Simpson J.R."/>
            <person name="Lauterbach L."/>
            <person name="Steele A.D."/>
            <person name="Gui C."/>
            <person name="Meng S."/>
            <person name="Li G."/>
            <person name="Viehrig K."/>
            <person name="Ye F."/>
            <person name="Su P."/>
            <person name="Kiefer A.F."/>
            <person name="Nichols A."/>
            <person name="Cepeda A.J."/>
            <person name="Yan W."/>
            <person name="Fan B."/>
            <person name="Jiang Y."/>
            <person name="Adhikari A."/>
            <person name="Zheng C.-J."/>
            <person name="Schuster L."/>
            <person name="Cowan T.M."/>
            <person name="Smanski M.J."/>
            <person name="Chevrette M.G."/>
            <person name="De Carvalho L.P.S."/>
            <person name="Shen B."/>
        </authorList>
    </citation>
    <scope>NUCLEOTIDE SEQUENCE [LARGE SCALE GENOMIC DNA]</scope>
    <source>
        <strain evidence="4 5">NPDC048946</strain>
    </source>
</reference>
<dbReference type="PANTHER" id="PTHR42736">
    <property type="entry name" value="PROTEIN-GLUTAMINE GAMMA-GLUTAMYLTRANSFERASE"/>
    <property type="match status" value="1"/>
</dbReference>
<protein>
    <submittedName>
        <fullName evidence="4">TransglutaminaseTgpA domain-containing protein</fullName>
    </submittedName>
</protein>
<keyword evidence="2" id="KW-0472">Membrane</keyword>
<keyword evidence="5" id="KW-1185">Reference proteome</keyword>
<dbReference type="InterPro" id="IPR052901">
    <property type="entry name" value="Bact_TGase-like"/>
</dbReference>
<dbReference type="InterPro" id="IPR002931">
    <property type="entry name" value="Transglutaminase-like"/>
</dbReference>
<dbReference type="Gene3D" id="3.10.620.30">
    <property type="match status" value="1"/>
</dbReference>
<sequence>MSAETHARGGVAALIPIGMLAFAVGLAFHRVYGLSEVLVPALVASTVPVLLAAALHRGVRAPAPVAAAVSVLIAVAAGCAGYARDHLAGGIWPTPGAAAELFHRLADAPSEALTTVTPVPAGSGGTVLVPAAVWAAAAVGAELVLRTGYSALPVLPATLLFVGAILLATGAPGASLPLVAAFGAVAVVVPALRGPVRRRGQTVAAALLAVLLAVPATVVAPLLPGAGRHAFDPRTHVDTPKPLTVRGTNPLAYISSWLQQPETLLFTVTGPPPTPGGTLYRLAAMQDFDGVSWLPSDAFQPTGGRIPPAAHASSAAANLGPTLRQDVVVGDLTGVFLPAADRPLRVDAADEAVAVDPDTGVLAGTTPLHPGMRYQVTSRPVAHDPRAVEYAAAGDSAAALRLPDRDASGAPIPVVDELRGYAQEATKGAGFPYQQAVLLAAWLRARAALDPQAIPGHSYRHIQYFLGTSKQGTPEQFATAFVLLARTLALPSRVVVGFRVPEADTRDATPVRGGHVLMWAEVQFEGVGWVPFFPTPGVGTTTSAVAPPTEEVPMPAPVPAAPPPAADRAPGRDEVDRAIEDEQHPPAASAPHGGDEGLGAAPVLAAAAAAALLVGGYVVVGLSGPALVRRRRARGSPRWRVRGAWDQVLDDLGRVGPPVPRSATSTEVGGFAAERLGESAGSAALALAGIVDAVSFGGQDASPRVVDDCARHAETVRGGLGPALAGSRRARAADVLGRLRFGALARTYAVHRAAAADRKRAGS</sequence>
<feature type="region of interest" description="Disordered" evidence="1">
    <location>
        <begin position="541"/>
        <end position="573"/>
    </location>
</feature>
<feature type="transmembrane region" description="Helical" evidence="2">
    <location>
        <begin position="152"/>
        <end position="168"/>
    </location>
</feature>
<feature type="compositionally biased region" description="Low complexity" evidence="1">
    <location>
        <begin position="541"/>
        <end position="553"/>
    </location>
</feature>
<dbReference type="InterPro" id="IPR038765">
    <property type="entry name" value="Papain-like_cys_pep_sf"/>
</dbReference>
<gene>
    <name evidence="4" type="ORF">AB0C36_09040</name>
</gene>
<dbReference type="SMART" id="SM00460">
    <property type="entry name" value="TGc"/>
    <property type="match status" value="1"/>
</dbReference>
<feature type="compositionally biased region" description="Pro residues" evidence="1">
    <location>
        <begin position="554"/>
        <end position="565"/>
    </location>
</feature>
<dbReference type="Pfam" id="PF01841">
    <property type="entry name" value="Transglut_core"/>
    <property type="match status" value="1"/>
</dbReference>
<keyword evidence="2" id="KW-1133">Transmembrane helix</keyword>
<dbReference type="PANTHER" id="PTHR42736:SF1">
    <property type="entry name" value="PROTEIN-GLUTAMINE GAMMA-GLUTAMYLTRANSFERASE"/>
    <property type="match status" value="1"/>
</dbReference>
<feature type="transmembrane region" description="Helical" evidence="2">
    <location>
        <begin position="63"/>
        <end position="83"/>
    </location>
</feature>
<evidence type="ECO:0000313" key="4">
    <source>
        <dbReference type="EMBL" id="MEU8133639.1"/>
    </source>
</evidence>
<feature type="transmembrane region" description="Helical" evidence="2">
    <location>
        <begin position="603"/>
        <end position="628"/>
    </location>
</feature>
<proteinExistence type="predicted"/>
<dbReference type="EMBL" id="JBEZFP010000016">
    <property type="protein sequence ID" value="MEU8133639.1"/>
    <property type="molecule type" value="Genomic_DNA"/>
</dbReference>
<evidence type="ECO:0000256" key="1">
    <source>
        <dbReference type="SAM" id="MobiDB-lite"/>
    </source>
</evidence>
<evidence type="ECO:0000259" key="3">
    <source>
        <dbReference type="SMART" id="SM00460"/>
    </source>
</evidence>
<feature type="transmembrane region" description="Helical" evidence="2">
    <location>
        <begin position="204"/>
        <end position="223"/>
    </location>
</feature>
<accession>A0ABV3DF94</accession>
<feature type="transmembrane region" description="Helical" evidence="2">
    <location>
        <begin position="174"/>
        <end position="192"/>
    </location>
</feature>
<evidence type="ECO:0000313" key="5">
    <source>
        <dbReference type="Proteomes" id="UP001551482"/>
    </source>
</evidence>
<dbReference type="SUPFAM" id="SSF54001">
    <property type="entry name" value="Cysteine proteinases"/>
    <property type="match status" value="1"/>
</dbReference>
<name>A0ABV3DF94_9ACTN</name>
<comment type="caution">
    <text evidence="4">The sequence shown here is derived from an EMBL/GenBank/DDBJ whole genome shotgun (WGS) entry which is preliminary data.</text>
</comment>
<dbReference type="Proteomes" id="UP001551482">
    <property type="component" value="Unassembled WGS sequence"/>
</dbReference>
<feature type="domain" description="Transglutaminase-like" evidence="3">
    <location>
        <begin position="466"/>
        <end position="536"/>
    </location>
</feature>